<reference evidence="1 2" key="1">
    <citation type="submission" date="2018-01" db="EMBL/GenBank/DDBJ databases">
        <authorList>
            <person name="Gaut B.S."/>
            <person name="Morton B.R."/>
            <person name="Clegg M.T."/>
            <person name="Duvall M.R."/>
        </authorList>
    </citation>
    <scope>NUCLEOTIDE SEQUENCE [LARGE SCALE GENOMIC DNA]</scope>
    <source>
        <strain evidence="1">Cupriavidus taiwanensis cmp 52</strain>
    </source>
</reference>
<accession>A0A375JBN0</accession>
<dbReference type="RefSeq" id="WP_147311549.1">
    <property type="nucleotide sequence ID" value="NZ_OVTA01000082.1"/>
</dbReference>
<gene>
    <name evidence="1" type="ORF">CBM2634_U190008</name>
</gene>
<evidence type="ECO:0000313" key="1">
    <source>
        <dbReference type="EMBL" id="SPS02595.1"/>
    </source>
</evidence>
<dbReference type="EMBL" id="OVTA01000082">
    <property type="protein sequence ID" value="SPS02595.1"/>
    <property type="molecule type" value="Genomic_DNA"/>
</dbReference>
<dbReference type="Proteomes" id="UP000256805">
    <property type="component" value="Unassembled WGS sequence"/>
</dbReference>
<sequence>MINIKFSEHSTPVFPALWSRKAWQLCLRAACGLTDLLGFGRICNGMHSVLHEYKLLSGTAAVAAVFEY</sequence>
<dbReference type="AlphaFoldDB" id="A0A375JBN0"/>
<proteinExistence type="predicted"/>
<organism evidence="1 2">
    <name type="scientific">Cupriavidus taiwanensis</name>
    <dbReference type="NCBI Taxonomy" id="164546"/>
    <lineage>
        <taxon>Bacteria</taxon>
        <taxon>Pseudomonadati</taxon>
        <taxon>Pseudomonadota</taxon>
        <taxon>Betaproteobacteria</taxon>
        <taxon>Burkholderiales</taxon>
        <taxon>Burkholderiaceae</taxon>
        <taxon>Cupriavidus</taxon>
    </lineage>
</organism>
<protein>
    <submittedName>
        <fullName evidence="1">Uncharacterized protein</fullName>
    </submittedName>
</protein>
<evidence type="ECO:0000313" key="2">
    <source>
        <dbReference type="Proteomes" id="UP000256805"/>
    </source>
</evidence>
<name>A0A375JBN0_9BURK</name>